<name>A0A6N9T3E3_9HYPH</name>
<dbReference type="RefSeq" id="WP_163464256.1">
    <property type="nucleotide sequence ID" value="NZ_JAAAMG010000013.1"/>
</dbReference>
<sequence>MAPSSDSPSNARRALIGVVLVIVLLAAGLSGAWFYLAGRLDGELTRAIEQARARGTEIACPNREVFGFPFRIGFHCDSLSIARGGDRPFEAVGGAVRTAAQIYRPNRIVGEMDGPLRVDGSSFPPLDLRWALAQVSATFWTEGLDRFSFVTEEPRVATLAATEGEAQPIVEAAHSEAHARRRDDDLDIFTLMKGGKLTFPGAPDLPPLEASTDLTIEGAGNWLSGAARGQTGRELFAGRNVSLRSLLVEMDTANAELSGDFSFDDEGRVSGTFQLAIADAEKIAELVTSVAPNLKDIASGIASALPMAGRRSDGRTVIELKARNGILAIGIFPIGKLPSLR</sequence>
<keyword evidence="3" id="KW-1185">Reference proteome</keyword>
<evidence type="ECO:0000313" key="2">
    <source>
        <dbReference type="EMBL" id="NDW05894.1"/>
    </source>
</evidence>
<comment type="caution">
    <text evidence="2">The sequence shown here is derived from an EMBL/GenBank/DDBJ whole genome shotgun (WGS) entry which is preliminary data.</text>
</comment>
<dbReference type="EMBL" id="JAAAMG010000013">
    <property type="protein sequence ID" value="NDW05894.1"/>
    <property type="molecule type" value="Genomic_DNA"/>
</dbReference>
<dbReference type="AlphaFoldDB" id="A0A6N9T3E3"/>
<evidence type="ECO:0000313" key="3">
    <source>
        <dbReference type="Proteomes" id="UP000469011"/>
    </source>
</evidence>
<reference evidence="2 3" key="1">
    <citation type="submission" date="2020-01" db="EMBL/GenBank/DDBJ databases">
        <title>Jiella pacifica sp. nov.</title>
        <authorList>
            <person name="Xue Z."/>
            <person name="Zhu S."/>
            <person name="Chen J."/>
            <person name="Yang J."/>
        </authorList>
    </citation>
    <scope>NUCLEOTIDE SEQUENCE [LARGE SCALE GENOMIC DNA]</scope>
    <source>
        <strain evidence="2 3">40Bstr34</strain>
    </source>
</reference>
<evidence type="ECO:0000256" key="1">
    <source>
        <dbReference type="SAM" id="Phobius"/>
    </source>
</evidence>
<keyword evidence="1" id="KW-1133">Transmembrane helix</keyword>
<accession>A0A6N9T3E3</accession>
<gene>
    <name evidence="2" type="ORF">GTK09_15845</name>
</gene>
<keyword evidence="1" id="KW-0812">Transmembrane</keyword>
<organism evidence="2 3">
    <name type="scientific">Jiella pacifica</name>
    <dbReference type="NCBI Taxonomy" id="2696469"/>
    <lineage>
        <taxon>Bacteria</taxon>
        <taxon>Pseudomonadati</taxon>
        <taxon>Pseudomonadota</taxon>
        <taxon>Alphaproteobacteria</taxon>
        <taxon>Hyphomicrobiales</taxon>
        <taxon>Aurantimonadaceae</taxon>
        <taxon>Jiella</taxon>
    </lineage>
</organism>
<dbReference type="Proteomes" id="UP000469011">
    <property type="component" value="Unassembled WGS sequence"/>
</dbReference>
<feature type="transmembrane region" description="Helical" evidence="1">
    <location>
        <begin position="14"/>
        <end position="36"/>
    </location>
</feature>
<keyword evidence="1" id="KW-0472">Membrane</keyword>
<protein>
    <submittedName>
        <fullName evidence="2">DUF2125 domain-containing protein</fullName>
    </submittedName>
</protein>
<dbReference type="Pfam" id="PF09898">
    <property type="entry name" value="DUF2125"/>
    <property type="match status" value="1"/>
</dbReference>
<dbReference type="InterPro" id="IPR018666">
    <property type="entry name" value="DUF2125"/>
</dbReference>
<proteinExistence type="predicted"/>